<accession>A0A3N1D0D8</accession>
<dbReference type="CDD" id="cd23399">
    <property type="entry name" value="beta-trefoil_ABD_ABFB"/>
    <property type="match status" value="1"/>
</dbReference>
<dbReference type="Proteomes" id="UP000272400">
    <property type="component" value="Unassembled WGS sequence"/>
</dbReference>
<evidence type="ECO:0000259" key="1">
    <source>
        <dbReference type="Pfam" id="PF05270"/>
    </source>
</evidence>
<protein>
    <submittedName>
        <fullName evidence="2">Alpha-L-arabinofuranosidase B-like protein</fullName>
    </submittedName>
</protein>
<reference evidence="2 3" key="1">
    <citation type="submission" date="2018-11" db="EMBL/GenBank/DDBJ databases">
        <title>Sequencing the genomes of 1000 actinobacteria strains.</title>
        <authorList>
            <person name="Klenk H.-P."/>
        </authorList>
    </citation>
    <scope>NUCLEOTIDE SEQUENCE [LARGE SCALE GENOMIC DNA]</scope>
    <source>
        <strain evidence="2 3">DSM 44254</strain>
    </source>
</reference>
<dbReference type="Gene3D" id="2.80.10.50">
    <property type="match status" value="1"/>
</dbReference>
<name>A0A3N1D0D8_9ACTN</name>
<dbReference type="Pfam" id="PF05270">
    <property type="entry name" value="AbfB"/>
    <property type="match status" value="1"/>
</dbReference>
<dbReference type="GO" id="GO:0046556">
    <property type="term" value="F:alpha-L-arabinofuranosidase activity"/>
    <property type="evidence" value="ECO:0007669"/>
    <property type="project" value="InterPro"/>
</dbReference>
<dbReference type="InterPro" id="IPR036195">
    <property type="entry name" value="AbfB_ABD_sf"/>
</dbReference>
<dbReference type="RefSeq" id="WP_123666331.1">
    <property type="nucleotide sequence ID" value="NZ_RJKE01000001.1"/>
</dbReference>
<proteinExistence type="predicted"/>
<evidence type="ECO:0000313" key="3">
    <source>
        <dbReference type="Proteomes" id="UP000272400"/>
    </source>
</evidence>
<comment type="caution">
    <text evidence="2">The sequence shown here is derived from an EMBL/GenBank/DDBJ whole genome shotgun (WGS) entry which is preliminary data.</text>
</comment>
<keyword evidence="3" id="KW-1185">Reference proteome</keyword>
<evidence type="ECO:0000313" key="2">
    <source>
        <dbReference type="EMBL" id="ROO86987.1"/>
    </source>
</evidence>
<sequence length="158" mass="18061">MGTSFQSFNFPDRFIRHANFQGELTPIASELDRHDATFAIVRGLADPDLISIQSRNFPIHYLRHQGFRIRLHEGPVGALGVPPPETDEMKLMRKDATFEMVPGLADPASASFRSFNFPDRFLRHRDFHLFLDPVNDELSRKDATFKVVDGFIPDDPIH</sequence>
<dbReference type="InterPro" id="IPR007934">
    <property type="entry name" value="AbfB_ABD"/>
</dbReference>
<dbReference type="OrthoDB" id="9758923at2"/>
<gene>
    <name evidence="2" type="ORF">EDD29_4575</name>
</gene>
<dbReference type="SUPFAM" id="SSF110221">
    <property type="entry name" value="AbfB domain"/>
    <property type="match status" value="2"/>
</dbReference>
<dbReference type="EMBL" id="RJKE01000001">
    <property type="protein sequence ID" value="ROO86987.1"/>
    <property type="molecule type" value="Genomic_DNA"/>
</dbReference>
<dbReference type="AlphaFoldDB" id="A0A3N1D0D8"/>
<organism evidence="2 3">
    <name type="scientific">Actinocorallia herbida</name>
    <dbReference type="NCBI Taxonomy" id="58109"/>
    <lineage>
        <taxon>Bacteria</taxon>
        <taxon>Bacillati</taxon>
        <taxon>Actinomycetota</taxon>
        <taxon>Actinomycetes</taxon>
        <taxon>Streptosporangiales</taxon>
        <taxon>Thermomonosporaceae</taxon>
        <taxon>Actinocorallia</taxon>
    </lineage>
</organism>
<dbReference type="GO" id="GO:0046373">
    <property type="term" value="P:L-arabinose metabolic process"/>
    <property type="evidence" value="ECO:0007669"/>
    <property type="project" value="InterPro"/>
</dbReference>
<feature type="domain" description="Alpha-L-arabinofuranosidase B arabinose-binding" evidence="1">
    <location>
        <begin position="4"/>
        <end position="147"/>
    </location>
</feature>